<dbReference type="InterPro" id="IPR027443">
    <property type="entry name" value="IPNS-like_sf"/>
</dbReference>
<dbReference type="InterPro" id="IPR026992">
    <property type="entry name" value="DIOX_N"/>
</dbReference>
<evidence type="ECO:0000256" key="5">
    <source>
        <dbReference type="RuleBase" id="RU003682"/>
    </source>
</evidence>
<dbReference type="EMBL" id="JBDFQZ010000014">
    <property type="protein sequence ID" value="KAK9665726.1"/>
    <property type="molecule type" value="Genomic_DNA"/>
</dbReference>
<gene>
    <name evidence="7" type="ORF">RND81_14G131600</name>
</gene>
<comment type="similarity">
    <text evidence="1 5">Belongs to the iron/ascorbate-dependent oxidoreductase family.</text>
</comment>
<evidence type="ECO:0000313" key="7">
    <source>
        <dbReference type="EMBL" id="KAK9665726.1"/>
    </source>
</evidence>
<organism evidence="7 8">
    <name type="scientific">Saponaria officinalis</name>
    <name type="common">Common soapwort</name>
    <name type="synonym">Lychnis saponaria</name>
    <dbReference type="NCBI Taxonomy" id="3572"/>
    <lineage>
        <taxon>Eukaryota</taxon>
        <taxon>Viridiplantae</taxon>
        <taxon>Streptophyta</taxon>
        <taxon>Embryophyta</taxon>
        <taxon>Tracheophyta</taxon>
        <taxon>Spermatophyta</taxon>
        <taxon>Magnoliopsida</taxon>
        <taxon>eudicotyledons</taxon>
        <taxon>Gunneridae</taxon>
        <taxon>Pentapetalae</taxon>
        <taxon>Caryophyllales</taxon>
        <taxon>Caryophyllaceae</taxon>
        <taxon>Caryophylleae</taxon>
        <taxon>Saponaria</taxon>
    </lineage>
</organism>
<dbReference type="GO" id="GO:0051213">
    <property type="term" value="F:dioxygenase activity"/>
    <property type="evidence" value="ECO:0007669"/>
    <property type="project" value="UniProtKB-ARBA"/>
</dbReference>
<evidence type="ECO:0000256" key="4">
    <source>
        <dbReference type="ARBA" id="ARBA00023004"/>
    </source>
</evidence>
<evidence type="ECO:0000259" key="6">
    <source>
        <dbReference type="PROSITE" id="PS51471"/>
    </source>
</evidence>
<dbReference type="InterPro" id="IPR044861">
    <property type="entry name" value="IPNS-like_FE2OG_OXY"/>
</dbReference>
<dbReference type="AlphaFoldDB" id="A0AAW1GPR7"/>
<name>A0AAW1GPR7_SAPOF</name>
<accession>A0AAW1GPR7</accession>
<evidence type="ECO:0000313" key="8">
    <source>
        <dbReference type="Proteomes" id="UP001443914"/>
    </source>
</evidence>
<keyword evidence="8" id="KW-1185">Reference proteome</keyword>
<dbReference type="PANTHER" id="PTHR10209">
    <property type="entry name" value="OXIDOREDUCTASE, 2OG-FE II OXYGENASE FAMILY PROTEIN"/>
    <property type="match status" value="1"/>
</dbReference>
<dbReference type="SUPFAM" id="SSF51197">
    <property type="entry name" value="Clavaminate synthase-like"/>
    <property type="match status" value="1"/>
</dbReference>
<dbReference type="Pfam" id="PF14226">
    <property type="entry name" value="DIOX_N"/>
    <property type="match status" value="1"/>
</dbReference>
<dbReference type="GO" id="GO:0046872">
    <property type="term" value="F:metal ion binding"/>
    <property type="evidence" value="ECO:0007669"/>
    <property type="project" value="UniProtKB-KW"/>
</dbReference>
<feature type="domain" description="Fe2OG dioxygenase" evidence="6">
    <location>
        <begin position="208"/>
        <end position="308"/>
    </location>
</feature>
<keyword evidence="4 5" id="KW-0408">Iron</keyword>
<evidence type="ECO:0000256" key="3">
    <source>
        <dbReference type="ARBA" id="ARBA00023002"/>
    </source>
</evidence>
<comment type="caution">
    <text evidence="7">The sequence shown here is derived from an EMBL/GenBank/DDBJ whole genome shotgun (WGS) entry which is preliminary data.</text>
</comment>
<reference evidence="7" key="1">
    <citation type="submission" date="2024-03" db="EMBL/GenBank/DDBJ databases">
        <title>WGS assembly of Saponaria officinalis var. Norfolk2.</title>
        <authorList>
            <person name="Jenkins J."/>
            <person name="Shu S."/>
            <person name="Grimwood J."/>
            <person name="Barry K."/>
            <person name="Goodstein D."/>
            <person name="Schmutz J."/>
            <person name="Leebens-Mack J."/>
            <person name="Osbourn A."/>
        </authorList>
    </citation>
    <scope>NUCLEOTIDE SEQUENCE [LARGE SCALE GENOMIC DNA]</scope>
    <source>
        <strain evidence="7">JIC</strain>
    </source>
</reference>
<dbReference type="Gene3D" id="2.60.120.330">
    <property type="entry name" value="B-lactam Antibiotic, Isopenicillin N Synthase, Chain"/>
    <property type="match status" value="1"/>
</dbReference>
<evidence type="ECO:0000256" key="2">
    <source>
        <dbReference type="ARBA" id="ARBA00022723"/>
    </source>
</evidence>
<sequence>MYTNVDYDREDELKAFDNTKAGAKGLVDSGIDRLPEIFIRPLEEVLENSSIDNANLQVPVIDLSGLEKGNNHERIVEEVRDASEKWGFFQVINHGIPLDILDKMLEGVRRFHEQDSEAKKEFYSRERKQVVYNSNFDLYKSKAANWRDTLTINNTQTGHLDSELIPPICRDEILEHANHVLKLGNVLLELLSLALGLTPDCLKELECDKGWACVCHYCPACPQPELALGTAKHTDSSFLTVLLQDQIGGLQVLYENQWVDVQPIPGALVVNIGDILQMISNDKFKSVWHRVKANHVGPRVSTGFFFTGVSMSPKIYAPIKDLITEDNPPIYREFTIDEFLKDFFSRSLADARYKNFMINYHEDDI</sequence>
<dbReference type="PANTHER" id="PTHR10209:SF429">
    <property type="entry name" value="1-AMINOCYCLOPROPANE-1-CARBOXYLATE OXIDASE HOMOLOG 1-LIKE"/>
    <property type="match status" value="1"/>
</dbReference>
<dbReference type="InterPro" id="IPR005123">
    <property type="entry name" value="Oxoglu/Fe-dep_dioxygenase_dom"/>
</dbReference>
<dbReference type="Proteomes" id="UP001443914">
    <property type="component" value="Unassembled WGS sequence"/>
</dbReference>
<dbReference type="PROSITE" id="PS51471">
    <property type="entry name" value="FE2OG_OXY"/>
    <property type="match status" value="1"/>
</dbReference>
<dbReference type="Pfam" id="PF03171">
    <property type="entry name" value="2OG-FeII_Oxy"/>
    <property type="match status" value="1"/>
</dbReference>
<protein>
    <recommendedName>
        <fullName evidence="6">Fe2OG dioxygenase domain-containing protein</fullName>
    </recommendedName>
</protein>
<keyword evidence="2 5" id="KW-0479">Metal-binding</keyword>
<keyword evidence="3 5" id="KW-0560">Oxidoreductase</keyword>
<evidence type="ECO:0000256" key="1">
    <source>
        <dbReference type="ARBA" id="ARBA00008056"/>
    </source>
</evidence>
<dbReference type="FunFam" id="2.60.120.330:FF:000005">
    <property type="entry name" value="1-aminocyclopropane-1-carboxylate oxidase homolog 1"/>
    <property type="match status" value="1"/>
</dbReference>
<proteinExistence type="inferred from homology"/>